<evidence type="ECO:0000313" key="12">
    <source>
        <dbReference type="EMBL" id="KAJ8316493.1"/>
    </source>
</evidence>
<evidence type="ECO:0000256" key="9">
    <source>
        <dbReference type="ARBA" id="ARBA00023215"/>
    </source>
</evidence>
<dbReference type="Pfam" id="PF00965">
    <property type="entry name" value="TIMP"/>
    <property type="match status" value="2"/>
</dbReference>
<dbReference type="InterPro" id="IPR008993">
    <property type="entry name" value="TIMP-like_OB-fold"/>
</dbReference>
<feature type="domain" description="NTR" evidence="11">
    <location>
        <begin position="1"/>
        <end position="119"/>
    </location>
</feature>
<dbReference type="Proteomes" id="UP001217089">
    <property type="component" value="Unassembled WGS sequence"/>
</dbReference>
<keyword evidence="10" id="KW-0732">Signal</keyword>
<dbReference type="Gene3D" id="2.40.50.120">
    <property type="match status" value="1"/>
</dbReference>
<dbReference type="InterPro" id="IPR027465">
    <property type="entry name" value="TIMP_C"/>
</dbReference>
<proteinExistence type="inferred from homology"/>
<keyword evidence="7" id="KW-0862">Zinc</keyword>
<dbReference type="PANTHER" id="PTHR11844">
    <property type="entry name" value="METALLOPROTEASE INHIBITOR"/>
    <property type="match status" value="1"/>
</dbReference>
<keyword evidence="3" id="KW-0964">Secreted</keyword>
<feature type="chain" id="PRO_5045514283" description="NTR domain-containing protein" evidence="10">
    <location>
        <begin position="24"/>
        <end position="193"/>
    </location>
</feature>
<protein>
    <recommendedName>
        <fullName evidence="11">NTR domain-containing protein</fullName>
    </recommendedName>
</protein>
<evidence type="ECO:0000256" key="6">
    <source>
        <dbReference type="ARBA" id="ARBA00022723"/>
    </source>
</evidence>
<gene>
    <name evidence="12" type="ORF">KUTeg_006507</name>
</gene>
<keyword evidence="4" id="KW-0483">Metalloprotease inhibitor</keyword>
<keyword evidence="6" id="KW-0479">Metal-binding</keyword>
<evidence type="ECO:0000259" key="11">
    <source>
        <dbReference type="PROSITE" id="PS50189"/>
    </source>
</evidence>
<dbReference type="PROSITE" id="PS00288">
    <property type="entry name" value="TIMP"/>
    <property type="match status" value="1"/>
</dbReference>
<dbReference type="InterPro" id="IPR001820">
    <property type="entry name" value="TIMP"/>
</dbReference>
<dbReference type="PANTHER" id="PTHR11844:SF25">
    <property type="entry name" value="NTR DOMAIN-CONTAINING PROTEIN"/>
    <property type="match status" value="1"/>
</dbReference>
<evidence type="ECO:0000256" key="1">
    <source>
        <dbReference type="ARBA" id="ARBA00004613"/>
    </source>
</evidence>
<evidence type="ECO:0000256" key="8">
    <source>
        <dbReference type="ARBA" id="ARBA00023157"/>
    </source>
</evidence>
<dbReference type="InterPro" id="IPR030490">
    <property type="entry name" value="TIMP_CS"/>
</dbReference>
<evidence type="ECO:0000256" key="3">
    <source>
        <dbReference type="ARBA" id="ARBA00022525"/>
    </source>
</evidence>
<evidence type="ECO:0000256" key="7">
    <source>
        <dbReference type="ARBA" id="ARBA00022833"/>
    </source>
</evidence>
<name>A0ABQ9FGN4_TEGGR</name>
<organism evidence="12 13">
    <name type="scientific">Tegillarca granosa</name>
    <name type="common">Malaysian cockle</name>
    <name type="synonym">Anadara granosa</name>
    <dbReference type="NCBI Taxonomy" id="220873"/>
    <lineage>
        <taxon>Eukaryota</taxon>
        <taxon>Metazoa</taxon>
        <taxon>Spiralia</taxon>
        <taxon>Lophotrochozoa</taxon>
        <taxon>Mollusca</taxon>
        <taxon>Bivalvia</taxon>
        <taxon>Autobranchia</taxon>
        <taxon>Pteriomorphia</taxon>
        <taxon>Arcoida</taxon>
        <taxon>Arcoidea</taxon>
        <taxon>Arcidae</taxon>
        <taxon>Tegillarca</taxon>
    </lineage>
</organism>
<evidence type="ECO:0000256" key="5">
    <source>
        <dbReference type="ARBA" id="ARBA00022690"/>
    </source>
</evidence>
<dbReference type="InterPro" id="IPR001134">
    <property type="entry name" value="Netrin_domain"/>
</dbReference>
<comment type="caution">
    <text evidence="12">The sequence shown here is derived from an EMBL/GenBank/DDBJ whole genome shotgun (WGS) entry which is preliminary data.</text>
</comment>
<keyword evidence="9" id="KW-0481">Metalloenzyme inhibitor</keyword>
<keyword evidence="5" id="KW-0646">Protease inhibitor</keyword>
<dbReference type="SUPFAM" id="SSF50242">
    <property type="entry name" value="TIMP-like"/>
    <property type="match status" value="1"/>
</dbReference>
<dbReference type="Gene3D" id="3.90.370.10">
    <property type="entry name" value="Tissue inhibitor of metalloproteinase-1. Chain B, domain 1"/>
    <property type="match status" value="1"/>
</dbReference>
<evidence type="ECO:0000313" key="13">
    <source>
        <dbReference type="Proteomes" id="UP001217089"/>
    </source>
</evidence>
<dbReference type="PROSITE" id="PS50189">
    <property type="entry name" value="NTR"/>
    <property type="match status" value="1"/>
</dbReference>
<reference evidence="12 13" key="1">
    <citation type="submission" date="2022-12" db="EMBL/GenBank/DDBJ databases">
        <title>Chromosome-level genome of Tegillarca granosa.</title>
        <authorList>
            <person name="Kim J."/>
        </authorList>
    </citation>
    <scope>NUCLEOTIDE SEQUENCE [LARGE SCALE GENOMIC DNA]</scope>
    <source>
        <strain evidence="12">Teg-2019</strain>
        <tissue evidence="12">Adductor muscle</tissue>
    </source>
</reference>
<evidence type="ECO:0000256" key="2">
    <source>
        <dbReference type="ARBA" id="ARBA00011027"/>
    </source>
</evidence>
<evidence type="ECO:0000256" key="4">
    <source>
        <dbReference type="ARBA" id="ARBA00022608"/>
    </source>
</evidence>
<sequence>MLRFLSLVIVAVLMMQCIPNAYGCYCDPAHPQQEFCTVDYVIKAKQTPAFEELNDTTVAFTPSKDSLCGVDLDVNEDYLISGNVNGGRMDLHYCSWIEKYNNLTSIQKRGIRFLYKNGCNCQVFRCFGNGCNNPAAFGVDENYNNYCAWERGLPGDCYARKGICKKIGDGRCCWKRTHALTNCAPKEHSAHWC</sequence>
<dbReference type="EMBL" id="JARBDR010000328">
    <property type="protein sequence ID" value="KAJ8316493.1"/>
    <property type="molecule type" value="Genomic_DNA"/>
</dbReference>
<comment type="similarity">
    <text evidence="2">Belongs to the protease inhibitor I35 (TIMP) family.</text>
</comment>
<dbReference type="SMART" id="SM00206">
    <property type="entry name" value="NTR"/>
    <property type="match status" value="1"/>
</dbReference>
<evidence type="ECO:0000256" key="10">
    <source>
        <dbReference type="SAM" id="SignalP"/>
    </source>
</evidence>
<accession>A0ABQ9FGN4</accession>
<keyword evidence="8" id="KW-1015">Disulfide bond</keyword>
<comment type="subcellular location">
    <subcellularLocation>
        <location evidence="1">Secreted</location>
    </subcellularLocation>
</comment>
<keyword evidence="13" id="KW-1185">Reference proteome</keyword>
<feature type="signal peptide" evidence="10">
    <location>
        <begin position="1"/>
        <end position="23"/>
    </location>
</feature>